<reference evidence="4 5" key="1">
    <citation type="journal article" date="2014" name="Arch. Microbiol.">
        <title>Bacillus mesophilum sp. nov., strain IITR-54T, a novel 4-chlorobiphenyl dechlorinating bacterium.</title>
        <authorList>
            <person name="Manickam N."/>
            <person name="Singh N.K."/>
            <person name="Bajaj A."/>
            <person name="Kumar R.M."/>
            <person name="Kaur G."/>
            <person name="Kaur N."/>
            <person name="Bala M."/>
            <person name="Kumar A."/>
            <person name="Mayilraj S."/>
        </authorList>
    </citation>
    <scope>NUCLEOTIDE SEQUENCE [LARGE SCALE GENOMIC DNA]</scope>
    <source>
        <strain evidence="4 5">IITR-54</strain>
    </source>
</reference>
<evidence type="ECO:0000256" key="2">
    <source>
        <dbReference type="ARBA" id="ARBA00011738"/>
    </source>
</evidence>
<dbReference type="GO" id="GO:0030420">
    <property type="term" value="P:establishment of competence for transformation"/>
    <property type="evidence" value="ECO:0007669"/>
    <property type="project" value="UniProtKB-KW"/>
</dbReference>
<sequence>MRLERLNYNKIKIFLSLDDLIDKGLTKEDIWKDSLKWHQLFHEMLEEASETFGFEIYGSVAVEIFSVQAQGMIMIVTMEEHTEEEELLQEGFVEMQVTIDSTEESVYEFKEFDDIILLAGTLYRNGFDEGSIYYWNNKYFCILKADSSQAAKQLFALTEEYGSLSSLTSHYLLEYGKPIIKEKAIQNIHHYFHG</sequence>
<accession>A0A7V7RMT3</accession>
<gene>
    <name evidence="4" type="ORF">F7732_06385</name>
</gene>
<comment type="similarity">
    <text evidence="1">Belongs to the MecA family.</text>
</comment>
<dbReference type="OrthoDB" id="2085234at2"/>
<dbReference type="EMBL" id="WBOT01000002">
    <property type="protein sequence ID" value="KAB2333713.1"/>
    <property type="molecule type" value="Genomic_DNA"/>
</dbReference>
<name>A0A7V7RMT3_9BACI</name>
<dbReference type="PANTHER" id="PTHR39161">
    <property type="entry name" value="ADAPTER PROTEIN MECA"/>
    <property type="match status" value="1"/>
</dbReference>
<proteinExistence type="inferred from homology"/>
<dbReference type="PANTHER" id="PTHR39161:SF2">
    <property type="entry name" value="ADAPTER PROTEIN MECA 2"/>
    <property type="match status" value="1"/>
</dbReference>
<keyword evidence="3" id="KW-0178">Competence</keyword>
<dbReference type="InterPro" id="IPR038471">
    <property type="entry name" value="MecA_C_sf"/>
</dbReference>
<comment type="caution">
    <text evidence="4">The sequence shown here is derived from an EMBL/GenBank/DDBJ whole genome shotgun (WGS) entry which is preliminary data.</text>
</comment>
<organism evidence="4 5">
    <name type="scientific">Bacillus mesophilum</name>
    <dbReference type="NCBI Taxonomy" id="1071718"/>
    <lineage>
        <taxon>Bacteria</taxon>
        <taxon>Bacillati</taxon>
        <taxon>Bacillota</taxon>
        <taxon>Bacilli</taxon>
        <taxon>Bacillales</taxon>
        <taxon>Bacillaceae</taxon>
        <taxon>Bacillus</taxon>
    </lineage>
</organism>
<dbReference type="RefSeq" id="WP_151573107.1">
    <property type="nucleotide sequence ID" value="NZ_WBOT01000002.1"/>
</dbReference>
<dbReference type="Pfam" id="PF05389">
    <property type="entry name" value="MecA"/>
    <property type="match status" value="1"/>
</dbReference>
<dbReference type="Proteomes" id="UP000441354">
    <property type="component" value="Unassembled WGS sequence"/>
</dbReference>
<comment type="subunit">
    <text evidence="2">Homodimer.</text>
</comment>
<dbReference type="InterPro" id="IPR008681">
    <property type="entry name" value="Neg-reg_MecA"/>
</dbReference>
<dbReference type="AlphaFoldDB" id="A0A7V7RMT3"/>
<evidence type="ECO:0000256" key="1">
    <source>
        <dbReference type="ARBA" id="ARBA00005397"/>
    </source>
</evidence>
<dbReference type="NCBIfam" id="NF002781">
    <property type="entry name" value="PRK02899.1"/>
    <property type="match status" value="1"/>
</dbReference>
<dbReference type="PIRSF" id="PIRSF029008">
    <property type="entry name" value="MecA"/>
    <property type="match status" value="1"/>
</dbReference>
<evidence type="ECO:0000256" key="3">
    <source>
        <dbReference type="ARBA" id="ARBA00023287"/>
    </source>
</evidence>
<evidence type="ECO:0000313" key="5">
    <source>
        <dbReference type="Proteomes" id="UP000441354"/>
    </source>
</evidence>
<protein>
    <submittedName>
        <fullName evidence="4">Genetic competence negative regulator</fullName>
    </submittedName>
</protein>
<evidence type="ECO:0000313" key="4">
    <source>
        <dbReference type="EMBL" id="KAB2333713.1"/>
    </source>
</evidence>
<keyword evidence="5" id="KW-1185">Reference proteome</keyword>
<dbReference type="Gene3D" id="3.30.70.1950">
    <property type="match status" value="1"/>
</dbReference>